<protein>
    <submittedName>
        <fullName evidence="2">Uncharacterized protein</fullName>
    </submittedName>
</protein>
<name>A0A0M2HYQ1_9MICO</name>
<feature type="region of interest" description="Disordered" evidence="1">
    <location>
        <begin position="1"/>
        <end position="37"/>
    </location>
</feature>
<sequence>MTATEKAQSAPGAPETAFPHGEHLESGDRPATGRTATDRAWADALAYAQQAGTSDPEAFADDYAAMIEDRRYETRSLDEPLPTPAEFVWP</sequence>
<comment type="caution">
    <text evidence="2">The sequence shown here is derived from an EMBL/GenBank/DDBJ whole genome shotgun (WGS) entry which is preliminary data.</text>
</comment>
<evidence type="ECO:0000313" key="3">
    <source>
        <dbReference type="Proteomes" id="UP000033900"/>
    </source>
</evidence>
<proteinExistence type="predicted"/>
<evidence type="ECO:0000313" key="2">
    <source>
        <dbReference type="EMBL" id="KJL49549.1"/>
    </source>
</evidence>
<dbReference type="STRING" id="273678.RS84_00023"/>
<dbReference type="PATRIC" id="fig|273678.4.peg.19"/>
<dbReference type="Proteomes" id="UP000033900">
    <property type="component" value="Unassembled WGS sequence"/>
</dbReference>
<gene>
    <name evidence="2" type="ORF">RS84_00023</name>
</gene>
<accession>A0A0M2HYQ1</accession>
<keyword evidence="3" id="KW-1185">Reference proteome</keyword>
<evidence type="ECO:0000256" key="1">
    <source>
        <dbReference type="SAM" id="MobiDB-lite"/>
    </source>
</evidence>
<reference evidence="2 3" key="1">
    <citation type="submission" date="2015-02" db="EMBL/GenBank/DDBJ databases">
        <title>Draft genome sequences of ten Microbacterium spp. with emphasis on heavy metal contaminated environments.</title>
        <authorList>
            <person name="Corretto E."/>
        </authorList>
    </citation>
    <scope>NUCLEOTIDE SEQUENCE [LARGE SCALE GENOMIC DNA]</scope>
    <source>
        <strain evidence="2 3">SA35</strain>
    </source>
</reference>
<organism evidence="2 3">
    <name type="scientific">Microbacterium hydrocarbonoxydans</name>
    <dbReference type="NCBI Taxonomy" id="273678"/>
    <lineage>
        <taxon>Bacteria</taxon>
        <taxon>Bacillati</taxon>
        <taxon>Actinomycetota</taxon>
        <taxon>Actinomycetes</taxon>
        <taxon>Micrococcales</taxon>
        <taxon>Microbacteriaceae</taxon>
        <taxon>Microbacterium</taxon>
    </lineage>
</organism>
<dbReference type="EMBL" id="JYJB01000002">
    <property type="protein sequence ID" value="KJL49549.1"/>
    <property type="molecule type" value="Genomic_DNA"/>
</dbReference>
<dbReference type="AlphaFoldDB" id="A0A0M2HYQ1"/>